<protein>
    <submittedName>
        <fullName evidence="1">Uncharacterized protein</fullName>
    </submittedName>
</protein>
<proteinExistence type="predicted"/>
<name>A0A0F9MH51_9ZZZZ</name>
<evidence type="ECO:0000313" key="1">
    <source>
        <dbReference type="EMBL" id="KKM68432.1"/>
    </source>
</evidence>
<dbReference type="EMBL" id="LAZR01010167">
    <property type="protein sequence ID" value="KKM68432.1"/>
    <property type="molecule type" value="Genomic_DNA"/>
</dbReference>
<comment type="caution">
    <text evidence="1">The sequence shown here is derived from an EMBL/GenBank/DDBJ whole genome shotgun (WGS) entry which is preliminary data.</text>
</comment>
<gene>
    <name evidence="1" type="ORF">LCGC14_1460860</name>
</gene>
<sequence>MARLLELAQVARGDGGLAWQVSIRDLRRYMDSIEPERFRQELAEISEPDLLRQIQAAGARGRRFLVLLDRIAEIREGGA</sequence>
<reference evidence="1" key="1">
    <citation type="journal article" date="2015" name="Nature">
        <title>Complex archaea that bridge the gap between prokaryotes and eukaryotes.</title>
        <authorList>
            <person name="Spang A."/>
            <person name="Saw J.H."/>
            <person name="Jorgensen S.L."/>
            <person name="Zaremba-Niedzwiedzka K."/>
            <person name="Martijn J."/>
            <person name="Lind A.E."/>
            <person name="van Eijk R."/>
            <person name="Schleper C."/>
            <person name="Guy L."/>
            <person name="Ettema T.J."/>
        </authorList>
    </citation>
    <scope>NUCLEOTIDE SEQUENCE</scope>
</reference>
<dbReference type="AlphaFoldDB" id="A0A0F9MH51"/>
<accession>A0A0F9MH51</accession>
<organism evidence="1">
    <name type="scientific">marine sediment metagenome</name>
    <dbReference type="NCBI Taxonomy" id="412755"/>
    <lineage>
        <taxon>unclassified sequences</taxon>
        <taxon>metagenomes</taxon>
        <taxon>ecological metagenomes</taxon>
    </lineage>
</organism>